<reference evidence="13 14" key="1">
    <citation type="submission" date="2018-05" db="EMBL/GenBank/DDBJ databases">
        <title>Comparative genomic sequence analysis between strain HN4 and CCM 8460T (Falsochrobactrum ovis) will provide more evidence to prove that HN4 is a new species of Falsochrobactrum.</title>
        <authorList>
            <person name="Lyu W."/>
            <person name="Sun L."/>
            <person name="Yao L."/>
        </authorList>
    </citation>
    <scope>NUCLEOTIDE SEQUENCE [LARGE SCALE GENOMIC DNA]</scope>
    <source>
        <strain evidence="13 14">HN4</strain>
    </source>
</reference>
<proteinExistence type="inferred from homology"/>
<keyword evidence="14" id="KW-1185">Reference proteome</keyword>
<organism evidence="13 14">
    <name type="scientific">Falsochrobactrum shanghaiense</name>
    <dbReference type="NCBI Taxonomy" id="2201899"/>
    <lineage>
        <taxon>Bacteria</taxon>
        <taxon>Pseudomonadati</taxon>
        <taxon>Pseudomonadota</taxon>
        <taxon>Alphaproteobacteria</taxon>
        <taxon>Hyphomicrobiales</taxon>
        <taxon>Brucellaceae</taxon>
        <taxon>Falsochrobactrum</taxon>
    </lineage>
</organism>
<evidence type="ECO:0000256" key="3">
    <source>
        <dbReference type="ARBA" id="ARBA00005417"/>
    </source>
</evidence>
<evidence type="ECO:0000259" key="11">
    <source>
        <dbReference type="PROSITE" id="PS50893"/>
    </source>
</evidence>
<feature type="transmembrane region" description="Helical" evidence="10">
    <location>
        <begin position="42"/>
        <end position="62"/>
    </location>
</feature>
<dbReference type="Pfam" id="PF00005">
    <property type="entry name" value="ABC_tran"/>
    <property type="match status" value="1"/>
</dbReference>
<dbReference type="GO" id="GO:0005524">
    <property type="term" value="F:ATP binding"/>
    <property type="evidence" value="ECO:0007669"/>
    <property type="project" value="UniProtKB-KW"/>
</dbReference>
<dbReference type="PROSITE" id="PS50893">
    <property type="entry name" value="ABC_TRANSPORTER_2"/>
    <property type="match status" value="1"/>
</dbReference>
<comment type="caution">
    <text evidence="13">The sequence shown here is derived from an EMBL/GenBank/DDBJ whole genome shotgun (WGS) entry which is preliminary data.</text>
</comment>
<comment type="similarity">
    <text evidence="3">Belongs to the ABC transporter superfamily.</text>
</comment>
<evidence type="ECO:0000256" key="6">
    <source>
        <dbReference type="ARBA" id="ARBA00022840"/>
    </source>
</evidence>
<dbReference type="AlphaFoldDB" id="A0A316JDF7"/>
<evidence type="ECO:0000256" key="10">
    <source>
        <dbReference type="SAM" id="Phobius"/>
    </source>
</evidence>
<dbReference type="Proteomes" id="UP000245865">
    <property type="component" value="Unassembled WGS sequence"/>
</dbReference>
<keyword evidence="4 10" id="KW-0812">Transmembrane</keyword>
<feature type="transmembrane region" description="Helical" evidence="10">
    <location>
        <begin position="194"/>
        <end position="213"/>
    </location>
</feature>
<dbReference type="GO" id="GO:0005886">
    <property type="term" value="C:plasma membrane"/>
    <property type="evidence" value="ECO:0007669"/>
    <property type="project" value="UniProtKB-SubCell"/>
</dbReference>
<evidence type="ECO:0000256" key="8">
    <source>
        <dbReference type="ARBA" id="ARBA00023136"/>
    </source>
</evidence>
<dbReference type="RefSeq" id="WP_109707375.1">
    <property type="nucleotide sequence ID" value="NZ_QGDB01000005.1"/>
</dbReference>
<dbReference type="InterPro" id="IPR039421">
    <property type="entry name" value="Type_1_exporter"/>
</dbReference>
<evidence type="ECO:0000313" key="13">
    <source>
        <dbReference type="EMBL" id="PWL17093.1"/>
    </source>
</evidence>
<dbReference type="InterPro" id="IPR017871">
    <property type="entry name" value="ABC_transporter-like_CS"/>
</dbReference>
<dbReference type="GO" id="GO:0015421">
    <property type="term" value="F:ABC-type oligopeptide transporter activity"/>
    <property type="evidence" value="ECO:0007669"/>
    <property type="project" value="TreeGrafter"/>
</dbReference>
<dbReference type="SUPFAM" id="SSF52540">
    <property type="entry name" value="P-loop containing nucleoside triphosphate hydrolases"/>
    <property type="match status" value="1"/>
</dbReference>
<dbReference type="OrthoDB" id="9804259at2"/>
<dbReference type="PANTHER" id="PTHR43394:SF1">
    <property type="entry name" value="ATP-BINDING CASSETTE SUB-FAMILY B MEMBER 10, MITOCHONDRIAL"/>
    <property type="match status" value="1"/>
</dbReference>
<feature type="transmembrane region" description="Helical" evidence="10">
    <location>
        <begin position="306"/>
        <end position="324"/>
    </location>
</feature>
<dbReference type="PROSITE" id="PS50929">
    <property type="entry name" value="ABC_TM1F"/>
    <property type="match status" value="1"/>
</dbReference>
<keyword evidence="5" id="KW-0547">Nucleotide-binding</keyword>
<keyword evidence="8 10" id="KW-0472">Membrane</keyword>
<dbReference type="PANTHER" id="PTHR43394">
    <property type="entry name" value="ATP-DEPENDENT PERMEASE MDL1, MITOCHONDRIAL"/>
    <property type="match status" value="1"/>
</dbReference>
<evidence type="ECO:0000256" key="2">
    <source>
        <dbReference type="ARBA" id="ARBA00004651"/>
    </source>
</evidence>
<keyword evidence="7 10" id="KW-1133">Transmembrane helix</keyword>
<feature type="transmembrane region" description="Helical" evidence="10">
    <location>
        <begin position="169"/>
        <end position="188"/>
    </location>
</feature>
<feature type="domain" description="ABC transmembrane type-1" evidence="12">
    <location>
        <begin position="54"/>
        <end position="336"/>
    </location>
</feature>
<dbReference type="SMART" id="SM00382">
    <property type="entry name" value="AAA"/>
    <property type="match status" value="1"/>
</dbReference>
<dbReference type="GO" id="GO:0016887">
    <property type="term" value="F:ATP hydrolysis activity"/>
    <property type="evidence" value="ECO:0007669"/>
    <property type="project" value="InterPro"/>
</dbReference>
<dbReference type="Pfam" id="PF00664">
    <property type="entry name" value="ABC_membrane"/>
    <property type="match status" value="1"/>
</dbReference>
<dbReference type="Gene3D" id="3.40.50.300">
    <property type="entry name" value="P-loop containing nucleotide triphosphate hydrolases"/>
    <property type="match status" value="1"/>
</dbReference>
<dbReference type="PROSITE" id="PS00211">
    <property type="entry name" value="ABC_TRANSPORTER_1"/>
    <property type="match status" value="1"/>
</dbReference>
<dbReference type="InterPro" id="IPR003593">
    <property type="entry name" value="AAA+_ATPase"/>
</dbReference>
<evidence type="ECO:0000259" key="12">
    <source>
        <dbReference type="PROSITE" id="PS50929"/>
    </source>
</evidence>
<accession>A0A316JDF7</accession>
<dbReference type="Gene3D" id="1.20.1560.10">
    <property type="entry name" value="ABC transporter type 1, transmembrane domain"/>
    <property type="match status" value="1"/>
</dbReference>
<evidence type="ECO:0000256" key="5">
    <source>
        <dbReference type="ARBA" id="ARBA00022741"/>
    </source>
</evidence>
<dbReference type="SUPFAM" id="SSF90123">
    <property type="entry name" value="ABC transporter transmembrane region"/>
    <property type="match status" value="1"/>
</dbReference>
<evidence type="ECO:0000313" key="14">
    <source>
        <dbReference type="Proteomes" id="UP000245865"/>
    </source>
</evidence>
<comment type="subcellular location">
    <subcellularLocation>
        <location evidence="1">Cell inner membrane</location>
    </subcellularLocation>
    <subcellularLocation>
        <location evidence="2">Cell membrane</location>
        <topology evidence="2">Multi-pass membrane protein</topology>
    </subcellularLocation>
</comment>
<feature type="transmembrane region" description="Helical" evidence="10">
    <location>
        <begin position="93"/>
        <end position="114"/>
    </location>
</feature>
<feature type="domain" description="ABC transporter" evidence="11">
    <location>
        <begin position="370"/>
        <end position="609"/>
    </location>
</feature>
<dbReference type="InterPro" id="IPR003439">
    <property type="entry name" value="ABC_transporter-like_ATP-bd"/>
</dbReference>
<keyword evidence="6 13" id="KW-0067">ATP-binding</keyword>
<dbReference type="EMBL" id="QGDB01000005">
    <property type="protein sequence ID" value="PWL17093.1"/>
    <property type="molecule type" value="Genomic_DNA"/>
</dbReference>
<feature type="transmembrane region" description="Helical" evidence="10">
    <location>
        <begin position="279"/>
        <end position="300"/>
    </location>
</feature>
<dbReference type="FunFam" id="3.40.50.300:FF:000218">
    <property type="entry name" value="Multidrug ABC transporter ATP-binding protein"/>
    <property type="match status" value="1"/>
</dbReference>
<dbReference type="InterPro" id="IPR011527">
    <property type="entry name" value="ABC1_TM_dom"/>
</dbReference>
<dbReference type="InterPro" id="IPR027417">
    <property type="entry name" value="P-loop_NTPase"/>
</dbReference>
<protein>
    <submittedName>
        <fullName evidence="13">Multidrug ABC transporter ATP-binding protein</fullName>
    </submittedName>
</protein>
<evidence type="ECO:0000256" key="9">
    <source>
        <dbReference type="ARBA" id="ARBA00024725"/>
    </source>
</evidence>
<sequence length="619" mass="68115">MKAVYSLFERWVDPFREPDQLRPPSTTLAFIWHYARQAKGPLALSLIVGGLLPLVEAGLFYFTGRLIDILDQAGRAGAERSWTGLFHDAGPELLFMALTVVVIRLVVTALSTMLDGQTLSPGFYNMIRWQANSYVLRQSYAFFQNDFAGRIATKVWQAGQAAGDLIESLIQVVWFMAIYSITTLFLVGRLDWRLAAAVIAWIIAFGFIARRYLPRIRKYAEASAEAGSMINGRIVDSYSNIQTIKLNTADDDEHYLRDGFERYLGAILPFMRSLTGVRISLTALSGLMIVTVAAIAIDLWTRDAITVGQVSFTLGLVLRLNMLLGRMMMQLNGMLRQLGLIENSMKLVSAPLGLEDRRGAKPLQITQGRIDVRNVTFHYGKGAGVLENINFTVAGGERVGLVGHSGAGKSTLVNLILRLYDVEKGEILVDGQNVRDVTQASLRRAFAVVSQETALLHRSLRDNIMLARDDATEADLLRATRQAEADGFIAVLEDYQGRKSFDAFVGERGVKLSGGQRQRIAIARAILKDAPVLILDEATSALDSEVEASIQDNLRQLMEGKTVIAIAHRLSTIAALDRLVVMDKGRIVEGGTHEELIARGGIYAGLWARQSGGFLGQPG</sequence>
<evidence type="ECO:0000256" key="7">
    <source>
        <dbReference type="ARBA" id="ARBA00022989"/>
    </source>
</evidence>
<comment type="function">
    <text evidence="9">Part of an ABC transporter complex. Transmembrane domains (TMD) form a pore in the inner membrane and the ATP-binding domain (NBD) is responsible for energy generation.</text>
</comment>
<gene>
    <name evidence="13" type="ORF">DKP76_13770</name>
</gene>
<evidence type="ECO:0000256" key="1">
    <source>
        <dbReference type="ARBA" id="ARBA00004533"/>
    </source>
</evidence>
<name>A0A316JDF7_9HYPH</name>
<evidence type="ECO:0000256" key="4">
    <source>
        <dbReference type="ARBA" id="ARBA00022692"/>
    </source>
</evidence>
<dbReference type="InterPro" id="IPR036640">
    <property type="entry name" value="ABC1_TM_sf"/>
</dbReference>